<dbReference type="GO" id="GO:0003700">
    <property type="term" value="F:DNA-binding transcription factor activity"/>
    <property type="evidence" value="ECO:0007669"/>
    <property type="project" value="TreeGrafter"/>
</dbReference>
<keyword evidence="3" id="KW-0804">Transcription</keyword>
<protein>
    <submittedName>
        <fullName evidence="4">Regulatory protein, tetR family</fullName>
    </submittedName>
</protein>
<dbReference type="PROSITE" id="PS50977">
    <property type="entry name" value="HTH_TETR_2"/>
    <property type="match status" value="1"/>
</dbReference>
<dbReference type="RefSeq" id="WP_091797024.1">
    <property type="nucleotide sequence ID" value="NZ_CP016353.1"/>
</dbReference>
<evidence type="ECO:0000313" key="5">
    <source>
        <dbReference type="Proteomes" id="UP000199494"/>
    </source>
</evidence>
<gene>
    <name evidence="4" type="ORF">SAMN05421630_101708</name>
</gene>
<evidence type="ECO:0000313" key="4">
    <source>
        <dbReference type="EMBL" id="SDC17781.1"/>
    </source>
</evidence>
<dbReference type="AlphaFoldDB" id="A0A222VNR0"/>
<dbReference type="KEGG" id="pmad:BAY61_11685"/>
<dbReference type="InterPro" id="IPR001647">
    <property type="entry name" value="HTH_TetR"/>
</dbReference>
<keyword evidence="2" id="KW-0238">DNA-binding</keyword>
<evidence type="ECO:0000256" key="2">
    <source>
        <dbReference type="ARBA" id="ARBA00023125"/>
    </source>
</evidence>
<dbReference type="Pfam" id="PF00440">
    <property type="entry name" value="TetR_N"/>
    <property type="match status" value="1"/>
</dbReference>
<dbReference type="GO" id="GO:0000976">
    <property type="term" value="F:transcription cis-regulatory region binding"/>
    <property type="evidence" value="ECO:0007669"/>
    <property type="project" value="TreeGrafter"/>
</dbReference>
<dbReference type="InterPro" id="IPR050109">
    <property type="entry name" value="HTH-type_TetR-like_transc_reg"/>
</dbReference>
<dbReference type="PANTHER" id="PTHR30055:SF234">
    <property type="entry name" value="HTH-TYPE TRANSCRIPTIONAL REGULATOR BETI"/>
    <property type="match status" value="1"/>
</dbReference>
<sequence length="186" mass="20289">MARARSTETKDRIQAAALDLFAEKGVQQTSLREIAERLGLTKPALYYHFASREDLVNSLVQPLIEDIEALLVDDEAAARTDRRALLDRYFDVTCRHRRVTALLVREVAILARLDLGTRIAAWRLRLMRLLAGPGASLAEQAKAVSALGGLADCIVLFADVPVETLRPAALGAAYATLGIEPGESPQ</sequence>
<dbReference type="Proteomes" id="UP000199494">
    <property type="component" value="Unassembled WGS sequence"/>
</dbReference>
<name>A0A222VNR0_9PSEU</name>
<keyword evidence="1" id="KW-0805">Transcription regulation</keyword>
<evidence type="ECO:0000256" key="3">
    <source>
        <dbReference type="ARBA" id="ARBA00023163"/>
    </source>
</evidence>
<evidence type="ECO:0000256" key="1">
    <source>
        <dbReference type="ARBA" id="ARBA00023015"/>
    </source>
</evidence>
<dbReference type="SUPFAM" id="SSF46689">
    <property type="entry name" value="Homeodomain-like"/>
    <property type="match status" value="1"/>
</dbReference>
<accession>A0A222VNR0</accession>
<reference evidence="4 5" key="1">
    <citation type="submission" date="2016-10" db="EMBL/GenBank/DDBJ databases">
        <authorList>
            <person name="de Groot N.N."/>
        </authorList>
    </citation>
    <scope>NUCLEOTIDE SEQUENCE [LARGE SCALE GENOMIC DNA]</scope>
    <source>
        <strain evidence="4 5">CGMCC 4.5506</strain>
    </source>
</reference>
<dbReference type="PANTHER" id="PTHR30055">
    <property type="entry name" value="HTH-TYPE TRANSCRIPTIONAL REGULATOR RUTR"/>
    <property type="match status" value="1"/>
</dbReference>
<organism evidence="4 5">
    <name type="scientific">Prauserella marina</name>
    <dbReference type="NCBI Taxonomy" id="530584"/>
    <lineage>
        <taxon>Bacteria</taxon>
        <taxon>Bacillati</taxon>
        <taxon>Actinomycetota</taxon>
        <taxon>Actinomycetes</taxon>
        <taxon>Pseudonocardiales</taxon>
        <taxon>Pseudonocardiaceae</taxon>
        <taxon>Prauserella</taxon>
    </lineage>
</organism>
<dbReference type="STRING" id="530584.SAMN05421630_101708"/>
<dbReference type="Gene3D" id="1.10.357.10">
    <property type="entry name" value="Tetracycline Repressor, domain 2"/>
    <property type="match status" value="1"/>
</dbReference>
<dbReference type="InterPro" id="IPR009057">
    <property type="entry name" value="Homeodomain-like_sf"/>
</dbReference>
<proteinExistence type="predicted"/>
<keyword evidence="5" id="KW-1185">Reference proteome</keyword>
<dbReference type="EMBL" id="FMZE01000001">
    <property type="protein sequence ID" value="SDC17781.1"/>
    <property type="molecule type" value="Genomic_DNA"/>
</dbReference>
<dbReference type="PRINTS" id="PR00455">
    <property type="entry name" value="HTHTETR"/>
</dbReference>
<dbReference type="OrthoDB" id="3186364at2"/>